<evidence type="ECO:0000256" key="2">
    <source>
        <dbReference type="ARBA" id="ARBA00022723"/>
    </source>
</evidence>
<dbReference type="Gene3D" id="3.90.850.10">
    <property type="entry name" value="Fumarylacetoacetase-like, C-terminal domain"/>
    <property type="match status" value="1"/>
</dbReference>
<dbReference type="PANTHER" id="PTHR42796:SF4">
    <property type="entry name" value="FUMARYLACETOACETATE HYDROLASE DOMAIN-CONTAINING PROTEIN 2A"/>
    <property type="match status" value="1"/>
</dbReference>
<proteinExistence type="inferred from homology"/>
<dbReference type="AlphaFoldDB" id="A0A2T0W2G0"/>
<evidence type="ECO:0000259" key="3">
    <source>
        <dbReference type="Pfam" id="PF01557"/>
    </source>
</evidence>
<keyword evidence="5" id="KW-1185">Reference proteome</keyword>
<evidence type="ECO:0000313" key="4">
    <source>
        <dbReference type="EMBL" id="PRY79336.1"/>
    </source>
</evidence>
<accession>A0A2T0W2G0</accession>
<evidence type="ECO:0000256" key="1">
    <source>
        <dbReference type="ARBA" id="ARBA00010211"/>
    </source>
</evidence>
<dbReference type="InterPro" id="IPR011234">
    <property type="entry name" value="Fumarylacetoacetase-like_C"/>
</dbReference>
<dbReference type="GO" id="GO:0016853">
    <property type="term" value="F:isomerase activity"/>
    <property type="evidence" value="ECO:0007669"/>
    <property type="project" value="UniProtKB-ARBA"/>
</dbReference>
<reference evidence="4 5" key="1">
    <citation type="submission" date="2018-03" db="EMBL/GenBank/DDBJ databases">
        <title>Genomic Encyclopedia of Archaeal and Bacterial Type Strains, Phase II (KMG-II): from individual species to whole genera.</title>
        <authorList>
            <person name="Goeker M."/>
        </authorList>
    </citation>
    <scope>NUCLEOTIDE SEQUENCE [LARGE SCALE GENOMIC DNA]</scope>
    <source>
        <strain evidence="4 5">DSM 13175</strain>
    </source>
</reference>
<dbReference type="FunFam" id="3.90.850.10:FF:000002">
    <property type="entry name" value="2-hydroxyhepta-2,4-diene-1,7-dioate isomerase"/>
    <property type="match status" value="1"/>
</dbReference>
<dbReference type="GO" id="GO:0019752">
    <property type="term" value="P:carboxylic acid metabolic process"/>
    <property type="evidence" value="ECO:0007669"/>
    <property type="project" value="UniProtKB-ARBA"/>
</dbReference>
<dbReference type="EMBL" id="PVTO01000023">
    <property type="protein sequence ID" value="PRY79336.1"/>
    <property type="molecule type" value="Genomic_DNA"/>
</dbReference>
<dbReference type="RefSeq" id="WP_170068881.1">
    <property type="nucleotide sequence ID" value="NZ_PVTO01000023.1"/>
</dbReference>
<dbReference type="Proteomes" id="UP000238205">
    <property type="component" value="Unassembled WGS sequence"/>
</dbReference>
<dbReference type="InterPro" id="IPR036663">
    <property type="entry name" value="Fumarylacetoacetase_C_sf"/>
</dbReference>
<comment type="caution">
    <text evidence="4">The sequence shown here is derived from an EMBL/GenBank/DDBJ whole genome shotgun (WGS) entry which is preliminary data.</text>
</comment>
<evidence type="ECO:0000313" key="5">
    <source>
        <dbReference type="Proteomes" id="UP000238205"/>
    </source>
</evidence>
<dbReference type="InterPro" id="IPR051121">
    <property type="entry name" value="FAH"/>
</dbReference>
<dbReference type="PANTHER" id="PTHR42796">
    <property type="entry name" value="FUMARYLACETOACETATE HYDROLASE DOMAIN-CONTAINING PROTEIN 2A-RELATED"/>
    <property type="match status" value="1"/>
</dbReference>
<dbReference type="GO" id="GO:0046872">
    <property type="term" value="F:metal ion binding"/>
    <property type="evidence" value="ECO:0007669"/>
    <property type="project" value="UniProtKB-KW"/>
</dbReference>
<feature type="domain" description="Fumarylacetoacetase-like C-terminal" evidence="3">
    <location>
        <begin position="91"/>
        <end position="295"/>
    </location>
</feature>
<organism evidence="4 5">
    <name type="scientific">Alkalibacterium olivapovliticus</name>
    <dbReference type="NCBI Taxonomy" id="99907"/>
    <lineage>
        <taxon>Bacteria</taxon>
        <taxon>Bacillati</taxon>
        <taxon>Bacillota</taxon>
        <taxon>Bacilli</taxon>
        <taxon>Lactobacillales</taxon>
        <taxon>Carnobacteriaceae</taxon>
        <taxon>Alkalibacterium</taxon>
    </lineage>
</organism>
<sequence length="296" mass="32594">MKLVRYSHNKVPGEFLGVQTEDGILAIQRLADHLNATIPLSMTDLLKSVDDGLDLIRQVIDQAGDLHFSLDNYLLAESDIHYLPVINQPEKILCVGMNYVDHVKATGGEVPVSPVFFNKFPNALAAHKQTIPLPSITQKVDYEAELVIIIGKRVNSVCEKAAKDAIFGYTIGNDLSDRALQFQSSQWMIGKTLDYFAPVGPSIVTKDELPNVENLAIQTKLNGKIVQDSSTSEMIFSVSKIVSQASQYMTLNPGDMIFTGTPSGVILEQSNPDWLKAKDRLDITIDKIGTLTNHLV</sequence>
<name>A0A2T0W2G0_9LACT</name>
<keyword evidence="2" id="KW-0479">Metal-binding</keyword>
<gene>
    <name evidence="4" type="ORF">CLV38_12318</name>
</gene>
<protein>
    <submittedName>
        <fullName evidence="4">2-keto-4-pentenoate hydratase/2-oxohepta-3-ene-1,7-dioic acid hydratase in catechol pathway</fullName>
    </submittedName>
</protein>
<comment type="similarity">
    <text evidence="1">Belongs to the FAH family.</text>
</comment>
<dbReference type="SUPFAM" id="SSF56529">
    <property type="entry name" value="FAH"/>
    <property type="match status" value="1"/>
</dbReference>
<dbReference type="Pfam" id="PF01557">
    <property type="entry name" value="FAA_hydrolase"/>
    <property type="match status" value="1"/>
</dbReference>